<organism evidence="1">
    <name type="scientific">Arundo donax</name>
    <name type="common">Giant reed</name>
    <name type="synonym">Donax arundinaceus</name>
    <dbReference type="NCBI Taxonomy" id="35708"/>
    <lineage>
        <taxon>Eukaryota</taxon>
        <taxon>Viridiplantae</taxon>
        <taxon>Streptophyta</taxon>
        <taxon>Embryophyta</taxon>
        <taxon>Tracheophyta</taxon>
        <taxon>Spermatophyta</taxon>
        <taxon>Magnoliopsida</taxon>
        <taxon>Liliopsida</taxon>
        <taxon>Poales</taxon>
        <taxon>Poaceae</taxon>
        <taxon>PACMAD clade</taxon>
        <taxon>Arundinoideae</taxon>
        <taxon>Arundineae</taxon>
        <taxon>Arundo</taxon>
    </lineage>
</organism>
<reference evidence="1" key="2">
    <citation type="journal article" date="2015" name="Data Brief">
        <title>Shoot transcriptome of the giant reed, Arundo donax.</title>
        <authorList>
            <person name="Barrero R.A."/>
            <person name="Guerrero F.D."/>
            <person name="Moolhuijzen P."/>
            <person name="Goolsby J.A."/>
            <person name="Tidwell J."/>
            <person name="Bellgard S.E."/>
            <person name="Bellgard M.I."/>
        </authorList>
    </citation>
    <scope>NUCLEOTIDE SEQUENCE</scope>
    <source>
        <tissue evidence="1">Shoot tissue taken approximately 20 cm above the soil surface</tissue>
    </source>
</reference>
<name>A0A0A9AIF7_ARUDO</name>
<dbReference type="AlphaFoldDB" id="A0A0A9AIF7"/>
<dbReference type="EMBL" id="GBRH01251003">
    <property type="protein sequence ID" value="JAD46892.1"/>
    <property type="molecule type" value="Transcribed_RNA"/>
</dbReference>
<reference evidence="1" key="1">
    <citation type="submission" date="2014-09" db="EMBL/GenBank/DDBJ databases">
        <authorList>
            <person name="Magalhaes I.L.F."/>
            <person name="Oliveira U."/>
            <person name="Santos F.R."/>
            <person name="Vidigal T.H.D.A."/>
            <person name="Brescovit A.D."/>
            <person name="Santos A.J."/>
        </authorList>
    </citation>
    <scope>NUCLEOTIDE SEQUENCE</scope>
    <source>
        <tissue evidence="1">Shoot tissue taken approximately 20 cm above the soil surface</tissue>
    </source>
</reference>
<proteinExistence type="predicted"/>
<sequence>MHATTAVIGEWRETLLGYEHRKMCNAMLIVL</sequence>
<protein>
    <submittedName>
        <fullName evidence="1">Uncharacterized protein</fullName>
    </submittedName>
</protein>
<evidence type="ECO:0000313" key="1">
    <source>
        <dbReference type="EMBL" id="JAD46892.1"/>
    </source>
</evidence>
<accession>A0A0A9AIF7</accession>